<dbReference type="EMBL" id="ML995812">
    <property type="protein sequence ID" value="KAF2773019.1"/>
    <property type="molecule type" value="Genomic_DNA"/>
</dbReference>
<proteinExistence type="predicted"/>
<name>A0A6G1LKC3_9PEZI</name>
<gene>
    <name evidence="2" type="ORF">EJ03DRAFT_151629</name>
</gene>
<evidence type="ECO:0000313" key="2">
    <source>
        <dbReference type="EMBL" id="KAF2773019.1"/>
    </source>
</evidence>
<organism evidence="2 3">
    <name type="scientific">Teratosphaeria nubilosa</name>
    <dbReference type="NCBI Taxonomy" id="161662"/>
    <lineage>
        <taxon>Eukaryota</taxon>
        <taxon>Fungi</taxon>
        <taxon>Dikarya</taxon>
        <taxon>Ascomycota</taxon>
        <taxon>Pezizomycotina</taxon>
        <taxon>Dothideomycetes</taxon>
        <taxon>Dothideomycetidae</taxon>
        <taxon>Mycosphaerellales</taxon>
        <taxon>Teratosphaeriaceae</taxon>
        <taxon>Teratosphaeria</taxon>
    </lineage>
</organism>
<sequence length="211" mass="23374">MSWAGLRPRILLARSVGTVVLALRRAGPAADRSHGNVVPVVRHHHGLPAATVHHHPVLPVPLLLGPPVETVVATTAALAAVVATIKVLRVARHGLSKAVVVFRLGRLRRLQEVHHRGKLVVRPGTVVERPVLLNGSKLRRPRLLTMSLHLLHHRPELIAVYREVIEQQWRIQQANPTIERRGDRSKDAQGICQVLLPVMTRVTNLGSFSRH</sequence>
<feature type="signal peptide" evidence="1">
    <location>
        <begin position="1"/>
        <end position="22"/>
    </location>
</feature>
<evidence type="ECO:0000256" key="1">
    <source>
        <dbReference type="SAM" id="SignalP"/>
    </source>
</evidence>
<keyword evidence="3" id="KW-1185">Reference proteome</keyword>
<accession>A0A6G1LKC3</accession>
<evidence type="ECO:0008006" key="4">
    <source>
        <dbReference type="Google" id="ProtNLM"/>
    </source>
</evidence>
<reference evidence="2" key="1">
    <citation type="journal article" date="2020" name="Stud. Mycol.">
        <title>101 Dothideomycetes genomes: a test case for predicting lifestyles and emergence of pathogens.</title>
        <authorList>
            <person name="Haridas S."/>
            <person name="Albert R."/>
            <person name="Binder M."/>
            <person name="Bloem J."/>
            <person name="Labutti K."/>
            <person name="Salamov A."/>
            <person name="Andreopoulos B."/>
            <person name="Baker S."/>
            <person name="Barry K."/>
            <person name="Bills G."/>
            <person name="Bluhm B."/>
            <person name="Cannon C."/>
            <person name="Castanera R."/>
            <person name="Culley D."/>
            <person name="Daum C."/>
            <person name="Ezra D."/>
            <person name="Gonzalez J."/>
            <person name="Henrissat B."/>
            <person name="Kuo A."/>
            <person name="Liang C."/>
            <person name="Lipzen A."/>
            <person name="Lutzoni F."/>
            <person name="Magnuson J."/>
            <person name="Mondo S."/>
            <person name="Nolan M."/>
            <person name="Ohm R."/>
            <person name="Pangilinan J."/>
            <person name="Park H.-J."/>
            <person name="Ramirez L."/>
            <person name="Alfaro M."/>
            <person name="Sun H."/>
            <person name="Tritt A."/>
            <person name="Yoshinaga Y."/>
            <person name="Zwiers L.-H."/>
            <person name="Turgeon B."/>
            <person name="Goodwin S."/>
            <person name="Spatafora J."/>
            <person name="Crous P."/>
            <person name="Grigoriev I."/>
        </authorList>
    </citation>
    <scope>NUCLEOTIDE SEQUENCE</scope>
    <source>
        <strain evidence="2">CBS 116005</strain>
    </source>
</reference>
<dbReference type="AlphaFoldDB" id="A0A6G1LKC3"/>
<keyword evidence="1" id="KW-0732">Signal</keyword>
<feature type="chain" id="PRO_5026081897" description="Secreted protein" evidence="1">
    <location>
        <begin position="23"/>
        <end position="211"/>
    </location>
</feature>
<protein>
    <recommendedName>
        <fullName evidence="4">Secreted protein</fullName>
    </recommendedName>
</protein>
<evidence type="ECO:0000313" key="3">
    <source>
        <dbReference type="Proteomes" id="UP000799436"/>
    </source>
</evidence>
<dbReference type="Proteomes" id="UP000799436">
    <property type="component" value="Unassembled WGS sequence"/>
</dbReference>